<feature type="domain" description="DUF547" evidence="1">
    <location>
        <begin position="97"/>
        <end position="223"/>
    </location>
</feature>
<dbReference type="Proteomes" id="UP000002008">
    <property type="component" value="Chromosome"/>
</dbReference>
<dbReference type="EnsemblBacteria" id="ABY33302">
    <property type="protein sequence ID" value="ABY33302"/>
    <property type="gene ID" value="Caur_0048"/>
</dbReference>
<evidence type="ECO:0000313" key="3">
    <source>
        <dbReference type="Proteomes" id="UP000002008"/>
    </source>
</evidence>
<proteinExistence type="predicted"/>
<dbReference type="PATRIC" id="fig|324602.8.peg.54"/>
<evidence type="ECO:0000313" key="2">
    <source>
        <dbReference type="EMBL" id="ABY33302.1"/>
    </source>
</evidence>
<dbReference type="PANTHER" id="PTHR46361:SF3">
    <property type="entry name" value="ELECTRON CARRIER_ PROTEIN DISULFIDE OXIDOREDUCTASE"/>
    <property type="match status" value="1"/>
</dbReference>
<dbReference type="PANTHER" id="PTHR46361">
    <property type="entry name" value="ELECTRON CARRIER/ PROTEIN DISULFIDE OXIDOREDUCTASE"/>
    <property type="match status" value="1"/>
</dbReference>
<dbReference type="Pfam" id="PF04784">
    <property type="entry name" value="DUF547"/>
    <property type="match status" value="1"/>
</dbReference>
<sequence>MNPFIRLREAVIDTVLSINEQQVLNAGTGTVPAPTDDGVALAAALRQAMQQFKAQAMDEEGKLVAYQRLRNDPAYLAYRSELTPQLQRFDPASLPDRATRLAFWINLYNALVIDAVIAFGITTSVADQWSGLRFFRAAAYQIGGLRCSLDDIEHGILRANRGHPFIPGPQFAASDPRLGWIIDPPDPRIHFALNCASLSCPPIGVYRAEQIDQQLDLALRAFVAADVAIDPTRAEIHLSRIFDWYREDFGGTDGIIQLLRQALPADERRAWLLQARQARLIYRPYDWRLNLA</sequence>
<dbReference type="HOGENOM" id="CLU_054137_0_0_0"/>
<keyword evidence="3" id="KW-1185">Reference proteome</keyword>
<gene>
    <name evidence="2" type="ordered locus">Caur_0048</name>
</gene>
<accession>A9WAS4</accession>
<dbReference type="RefSeq" id="WP_012255958.1">
    <property type="nucleotide sequence ID" value="NC_010175.1"/>
</dbReference>
<dbReference type="InterPro" id="IPR006869">
    <property type="entry name" value="DUF547"/>
</dbReference>
<name>A9WAS4_CHLAA</name>
<dbReference type="AlphaFoldDB" id="A9WAS4"/>
<dbReference type="STRING" id="324602.Caur_0048"/>
<organism evidence="2 3">
    <name type="scientific">Chloroflexus aurantiacus (strain ATCC 29366 / DSM 635 / J-10-fl)</name>
    <dbReference type="NCBI Taxonomy" id="324602"/>
    <lineage>
        <taxon>Bacteria</taxon>
        <taxon>Bacillati</taxon>
        <taxon>Chloroflexota</taxon>
        <taxon>Chloroflexia</taxon>
        <taxon>Chloroflexales</taxon>
        <taxon>Chloroflexineae</taxon>
        <taxon>Chloroflexaceae</taxon>
        <taxon>Chloroflexus</taxon>
    </lineage>
</organism>
<dbReference type="KEGG" id="cau:Caur_0048"/>
<dbReference type="EMBL" id="CP000909">
    <property type="protein sequence ID" value="ABY33302.1"/>
    <property type="molecule type" value="Genomic_DNA"/>
</dbReference>
<protein>
    <recommendedName>
        <fullName evidence="1">DUF547 domain-containing protein</fullName>
    </recommendedName>
</protein>
<reference evidence="3" key="1">
    <citation type="journal article" date="2011" name="BMC Genomics">
        <title>Complete genome sequence of the filamentous anoxygenic phototrophic bacterium Chloroflexus aurantiacus.</title>
        <authorList>
            <person name="Tang K.H."/>
            <person name="Barry K."/>
            <person name="Chertkov O."/>
            <person name="Dalin E."/>
            <person name="Han C.S."/>
            <person name="Hauser L.J."/>
            <person name="Honchak B.M."/>
            <person name="Karbach L.E."/>
            <person name="Land M.L."/>
            <person name="Lapidus A."/>
            <person name="Larimer F.W."/>
            <person name="Mikhailova N."/>
            <person name="Pitluck S."/>
            <person name="Pierson B.K."/>
            <person name="Blankenship R.E."/>
        </authorList>
    </citation>
    <scope>NUCLEOTIDE SEQUENCE [LARGE SCALE GENOMIC DNA]</scope>
    <source>
        <strain evidence="3">ATCC 29366 / DSM 635 / J-10-fl</strain>
    </source>
</reference>
<dbReference type="eggNOG" id="COG3387">
    <property type="taxonomic scope" value="Bacteria"/>
</dbReference>
<evidence type="ECO:0000259" key="1">
    <source>
        <dbReference type="Pfam" id="PF04784"/>
    </source>
</evidence>
<dbReference type="InParanoid" id="A9WAS4"/>